<evidence type="ECO:0000313" key="2">
    <source>
        <dbReference type="EMBL" id="TXG66077.1"/>
    </source>
</evidence>
<dbReference type="OrthoDB" id="1900634at2759"/>
<proteinExistence type="predicted"/>
<dbReference type="InterPro" id="IPR027417">
    <property type="entry name" value="P-loop_NTPase"/>
</dbReference>
<dbReference type="Proteomes" id="UP000323000">
    <property type="component" value="Chromosome 3"/>
</dbReference>
<dbReference type="SUPFAM" id="SSF52540">
    <property type="entry name" value="P-loop containing nucleoside triphosphate hydrolases"/>
    <property type="match status" value="1"/>
</dbReference>
<comment type="caution">
    <text evidence="2">The sequence shown here is derived from an EMBL/GenBank/DDBJ whole genome shotgun (WGS) entry which is preliminary data.</text>
</comment>
<dbReference type="Gene3D" id="3.40.50.300">
    <property type="entry name" value="P-loop containing nucleotide triphosphate hydrolases"/>
    <property type="match status" value="1"/>
</dbReference>
<evidence type="ECO:0000313" key="3">
    <source>
        <dbReference type="Proteomes" id="UP000323000"/>
    </source>
</evidence>
<dbReference type="InterPro" id="IPR002182">
    <property type="entry name" value="NB-ARC"/>
</dbReference>
<reference evidence="3" key="1">
    <citation type="journal article" date="2019" name="Gigascience">
        <title>De novo genome assembly of the endangered Acer yangbiense, a plant species with extremely small populations endemic to Yunnan Province, China.</title>
        <authorList>
            <person name="Yang J."/>
            <person name="Wariss H.M."/>
            <person name="Tao L."/>
            <person name="Zhang R."/>
            <person name="Yun Q."/>
            <person name="Hollingsworth P."/>
            <person name="Dao Z."/>
            <person name="Luo G."/>
            <person name="Guo H."/>
            <person name="Ma Y."/>
            <person name="Sun W."/>
        </authorList>
    </citation>
    <scope>NUCLEOTIDE SEQUENCE [LARGE SCALE GENOMIC DNA]</scope>
    <source>
        <strain evidence="3">cv. Malutang</strain>
    </source>
</reference>
<dbReference type="EMBL" id="VAHF01000003">
    <property type="protein sequence ID" value="TXG66077.1"/>
    <property type="molecule type" value="Genomic_DNA"/>
</dbReference>
<organism evidence="2 3">
    <name type="scientific">Acer yangbiense</name>
    <dbReference type="NCBI Taxonomy" id="1000413"/>
    <lineage>
        <taxon>Eukaryota</taxon>
        <taxon>Viridiplantae</taxon>
        <taxon>Streptophyta</taxon>
        <taxon>Embryophyta</taxon>
        <taxon>Tracheophyta</taxon>
        <taxon>Spermatophyta</taxon>
        <taxon>Magnoliopsida</taxon>
        <taxon>eudicotyledons</taxon>
        <taxon>Gunneridae</taxon>
        <taxon>Pentapetalae</taxon>
        <taxon>rosids</taxon>
        <taxon>malvids</taxon>
        <taxon>Sapindales</taxon>
        <taxon>Sapindaceae</taxon>
        <taxon>Hippocastanoideae</taxon>
        <taxon>Acereae</taxon>
        <taxon>Acer</taxon>
    </lineage>
</organism>
<evidence type="ECO:0000259" key="1">
    <source>
        <dbReference type="Pfam" id="PF00931"/>
    </source>
</evidence>
<accession>A0A5C7IA74</accession>
<sequence length="285" mass="32046">MLSANQIYDRLKTVFEADKPMLSKLHKWLLFEALELTSFQATMLILQSRMSKAARRIKVSNLQKLRGVKTMKGCHMNFSCETLHSNPDFSGIEEASKTLDIAQESGKNQGDGSINGQDEKDKSNIRILSATKEVLHQIRLRVNSKTTNQVRQMIDSFSERSQSSKGSSTVYGFENEVLSLDRMLLKSGSDDDLFKAIEVVEMAGVGKTTLCQEVFNREEIKRHSVPRIWVCMSSEPNDDVNWKAVTFKRMLECLGVDDEVIDSCTSDHQLCSSSGVDDQEVSDCS</sequence>
<dbReference type="AlphaFoldDB" id="A0A5C7IA74"/>
<dbReference type="GO" id="GO:0043531">
    <property type="term" value="F:ADP binding"/>
    <property type="evidence" value="ECO:0007669"/>
    <property type="project" value="InterPro"/>
</dbReference>
<dbReference type="Pfam" id="PF00931">
    <property type="entry name" value="NB-ARC"/>
    <property type="match status" value="1"/>
</dbReference>
<protein>
    <recommendedName>
        <fullName evidence="1">NB-ARC domain-containing protein</fullName>
    </recommendedName>
</protein>
<keyword evidence="3" id="KW-1185">Reference proteome</keyword>
<name>A0A5C7IA74_9ROSI</name>
<feature type="domain" description="NB-ARC" evidence="1">
    <location>
        <begin position="183"/>
        <end position="237"/>
    </location>
</feature>
<gene>
    <name evidence="2" type="ORF">EZV62_007352</name>
</gene>